<keyword evidence="2" id="KW-1185">Reference proteome</keyword>
<proteinExistence type="predicted"/>
<protein>
    <submittedName>
        <fullName evidence="1">Thioesterase family protein</fullName>
    </submittedName>
</protein>
<dbReference type="CDD" id="cd00586">
    <property type="entry name" value="4HBT"/>
    <property type="match status" value="1"/>
</dbReference>
<gene>
    <name evidence="1" type="ORF">ACH4F9_27105</name>
</gene>
<reference evidence="1 2" key="1">
    <citation type="submission" date="2024-10" db="EMBL/GenBank/DDBJ databases">
        <title>The Natural Products Discovery Center: Release of the First 8490 Sequenced Strains for Exploring Actinobacteria Biosynthetic Diversity.</title>
        <authorList>
            <person name="Kalkreuter E."/>
            <person name="Kautsar S.A."/>
            <person name="Yang D."/>
            <person name="Bader C.D."/>
            <person name="Teijaro C.N."/>
            <person name="Fluegel L."/>
            <person name="Davis C.M."/>
            <person name="Simpson J.R."/>
            <person name="Lauterbach L."/>
            <person name="Steele A.D."/>
            <person name="Gui C."/>
            <person name="Meng S."/>
            <person name="Li G."/>
            <person name="Viehrig K."/>
            <person name="Ye F."/>
            <person name="Su P."/>
            <person name="Kiefer A.F."/>
            <person name="Nichols A."/>
            <person name="Cepeda A.J."/>
            <person name="Yan W."/>
            <person name="Fan B."/>
            <person name="Jiang Y."/>
            <person name="Adhikari A."/>
            <person name="Zheng C.-J."/>
            <person name="Schuster L."/>
            <person name="Cowan T.M."/>
            <person name="Smanski M.J."/>
            <person name="Chevrette M.G."/>
            <person name="De Carvalho L.P.S."/>
            <person name="Shen B."/>
        </authorList>
    </citation>
    <scope>NUCLEOTIDE SEQUENCE [LARGE SCALE GENOMIC DNA]</scope>
    <source>
        <strain evidence="1 2">NPDC017990</strain>
    </source>
</reference>
<dbReference type="PANTHER" id="PTHR31793">
    <property type="entry name" value="4-HYDROXYBENZOYL-COA THIOESTERASE FAMILY MEMBER"/>
    <property type="match status" value="1"/>
</dbReference>
<dbReference type="RefSeq" id="WP_397715183.1">
    <property type="nucleotide sequence ID" value="NZ_JBIRGN010000005.1"/>
</dbReference>
<comment type="caution">
    <text evidence="1">The sequence shown here is derived from an EMBL/GenBank/DDBJ whole genome shotgun (WGS) entry which is preliminary data.</text>
</comment>
<evidence type="ECO:0000313" key="1">
    <source>
        <dbReference type="EMBL" id="MFH8548689.1"/>
    </source>
</evidence>
<dbReference type="InterPro" id="IPR050563">
    <property type="entry name" value="4-hydroxybenzoyl-CoA_TE"/>
</dbReference>
<dbReference type="SUPFAM" id="SSF54637">
    <property type="entry name" value="Thioesterase/thiol ester dehydrase-isomerase"/>
    <property type="match status" value="1"/>
</dbReference>
<dbReference type="Gene3D" id="3.10.129.10">
    <property type="entry name" value="Hotdog Thioesterase"/>
    <property type="match status" value="1"/>
</dbReference>
<dbReference type="PANTHER" id="PTHR31793:SF2">
    <property type="entry name" value="BLR1345 PROTEIN"/>
    <property type="match status" value="1"/>
</dbReference>
<dbReference type="InterPro" id="IPR029069">
    <property type="entry name" value="HotDog_dom_sf"/>
</dbReference>
<dbReference type="Pfam" id="PF13279">
    <property type="entry name" value="4HBT_2"/>
    <property type="match status" value="1"/>
</dbReference>
<sequence length="168" mass="18510">MSESTTVEPLPLLHRTVRPEWIDYNGHMSEAFYVLVFGYATDAMMIETGLHAGYRESTGCSLYTVEAHIRYLNDVAEGAHLAVRTRILGADTKKARFTHELYVVEEADTELPPNATPVATTELLAIHVDQNAGKSAPFPETIREHLTALAEAPPEWAGRAIGPVPRQA</sequence>
<dbReference type="Proteomes" id="UP001610818">
    <property type="component" value="Unassembled WGS sequence"/>
</dbReference>
<organism evidence="1 2">
    <name type="scientific">Streptomyces longisporoflavus</name>
    <dbReference type="NCBI Taxonomy" id="28044"/>
    <lineage>
        <taxon>Bacteria</taxon>
        <taxon>Bacillati</taxon>
        <taxon>Actinomycetota</taxon>
        <taxon>Actinomycetes</taxon>
        <taxon>Kitasatosporales</taxon>
        <taxon>Streptomycetaceae</taxon>
        <taxon>Streptomyces</taxon>
    </lineage>
</organism>
<dbReference type="EMBL" id="JBIRGQ010000005">
    <property type="protein sequence ID" value="MFH8548689.1"/>
    <property type="molecule type" value="Genomic_DNA"/>
</dbReference>
<name>A0ABW7QW25_9ACTN</name>
<evidence type="ECO:0000313" key="2">
    <source>
        <dbReference type="Proteomes" id="UP001610818"/>
    </source>
</evidence>
<accession>A0ABW7QW25</accession>